<dbReference type="OMA" id="MINAREQ"/>
<organism evidence="1 2">
    <name type="scientific">Eptatretus burgeri</name>
    <name type="common">Inshore hagfish</name>
    <dbReference type="NCBI Taxonomy" id="7764"/>
    <lineage>
        <taxon>Eukaryota</taxon>
        <taxon>Metazoa</taxon>
        <taxon>Chordata</taxon>
        <taxon>Craniata</taxon>
        <taxon>Vertebrata</taxon>
        <taxon>Cyclostomata</taxon>
        <taxon>Myxini</taxon>
        <taxon>Myxiniformes</taxon>
        <taxon>Myxinidae</taxon>
        <taxon>Eptatretinae</taxon>
        <taxon>Eptatretus</taxon>
    </lineage>
</organism>
<evidence type="ECO:0000313" key="2">
    <source>
        <dbReference type="Proteomes" id="UP000694388"/>
    </source>
</evidence>
<sequence>MCLSCCFRQRDYEGYLCALLMPSEARRAVFALKAFNVELSQIRDMVTDCTLGKLRMQFWHETLERIYTNIPPAQPVAMELWQAVKQHKLTKQWLSRIIQSREANINDHAFKSLQDLETYSEATQTSLLFLTLESLDVRNVNADHAASHVGKALGIFTCLRSVPYNASHRRVQLPIDICMAVSAKSLQKNVPKAARVAFIQTVLVEDYLKRVRKVDFDVFHPSLQLRNPLLPFWMYWRSWQKSY</sequence>
<dbReference type="InterPro" id="IPR008949">
    <property type="entry name" value="Isoprenoid_synthase_dom_sf"/>
</dbReference>
<keyword evidence="2" id="KW-1185">Reference proteome</keyword>
<proteinExistence type="predicted"/>
<reference evidence="1" key="2">
    <citation type="submission" date="2025-09" db="UniProtKB">
        <authorList>
            <consortium name="Ensembl"/>
        </authorList>
    </citation>
    <scope>IDENTIFICATION</scope>
</reference>
<dbReference type="GeneTree" id="ENSGT00510000048688"/>
<evidence type="ECO:0000313" key="1">
    <source>
        <dbReference type="Ensembl" id="ENSEBUP00000002882.1"/>
    </source>
</evidence>
<dbReference type="InterPro" id="IPR002060">
    <property type="entry name" value="Squ/phyt_synthse"/>
</dbReference>
<dbReference type="Ensembl" id="ENSEBUT00000003244.1">
    <property type="protein sequence ID" value="ENSEBUP00000002882.1"/>
    <property type="gene ID" value="ENSEBUG00000002142.1"/>
</dbReference>
<protein>
    <submittedName>
        <fullName evidence="1">NADH:ubiquinone oxidoreductase complex assembly factor 6</fullName>
    </submittedName>
</protein>
<name>A0A8C4PXH6_EPTBU</name>
<dbReference type="Proteomes" id="UP000694388">
    <property type="component" value="Unplaced"/>
</dbReference>
<dbReference type="Gene3D" id="1.10.600.10">
    <property type="entry name" value="Farnesyl Diphosphate Synthase"/>
    <property type="match status" value="1"/>
</dbReference>
<dbReference type="AlphaFoldDB" id="A0A8C4PXH6"/>
<dbReference type="Pfam" id="PF00494">
    <property type="entry name" value="SQS_PSY"/>
    <property type="match status" value="1"/>
</dbReference>
<accession>A0A8C4PXH6</accession>
<reference evidence="1" key="1">
    <citation type="submission" date="2025-08" db="UniProtKB">
        <authorList>
            <consortium name="Ensembl"/>
        </authorList>
    </citation>
    <scope>IDENTIFICATION</scope>
</reference>
<dbReference type="SUPFAM" id="SSF48576">
    <property type="entry name" value="Terpenoid synthases"/>
    <property type="match status" value="1"/>
</dbReference>